<feature type="region of interest" description="Disordered" evidence="1">
    <location>
        <begin position="82"/>
        <end position="109"/>
    </location>
</feature>
<dbReference type="AlphaFoldDB" id="A0A380T865"/>
<evidence type="ECO:0000313" key="2">
    <source>
        <dbReference type="EMBL" id="SUS03360.1"/>
    </source>
</evidence>
<organism evidence="2">
    <name type="scientific">metagenome</name>
    <dbReference type="NCBI Taxonomy" id="256318"/>
    <lineage>
        <taxon>unclassified sequences</taxon>
        <taxon>metagenomes</taxon>
    </lineage>
</organism>
<reference evidence="2" key="1">
    <citation type="submission" date="2018-07" db="EMBL/GenBank/DDBJ databases">
        <authorList>
            <person name="Quirk P.G."/>
            <person name="Krulwich T.A."/>
        </authorList>
    </citation>
    <scope>NUCLEOTIDE SEQUENCE</scope>
</reference>
<protein>
    <submittedName>
        <fullName evidence="2">Uncharacterized protein</fullName>
    </submittedName>
</protein>
<dbReference type="EMBL" id="UIDG01000001">
    <property type="protein sequence ID" value="SUS03360.1"/>
    <property type="molecule type" value="Genomic_DNA"/>
</dbReference>
<sequence>MLPDPSLASLEMGSSVTGFFRLKAACCRCGCAGEVMGSDEHGSVLLQSDSFIQVVSRSDARVRASVACRGCGSTQVHLEVQGTLEREVSPGRRDSGEHERQRFAQRSAG</sequence>
<evidence type="ECO:0000256" key="1">
    <source>
        <dbReference type="SAM" id="MobiDB-lite"/>
    </source>
</evidence>
<accession>A0A380T865</accession>
<proteinExistence type="predicted"/>
<gene>
    <name evidence="2" type="ORF">DF3PB_10112</name>
</gene>
<feature type="compositionally biased region" description="Basic and acidic residues" evidence="1">
    <location>
        <begin position="84"/>
        <end position="102"/>
    </location>
</feature>
<name>A0A380T865_9ZZZZ</name>